<name>A0ABQ0BKL7_9FIRM</name>
<dbReference type="Gene3D" id="2.60.120.10">
    <property type="entry name" value="Jelly Rolls"/>
    <property type="match status" value="1"/>
</dbReference>
<evidence type="ECO:0000313" key="7">
    <source>
        <dbReference type="Proteomes" id="UP001600943"/>
    </source>
</evidence>
<dbReference type="Gene3D" id="1.10.10.60">
    <property type="entry name" value="Homeodomain-like"/>
    <property type="match status" value="2"/>
</dbReference>
<dbReference type="Proteomes" id="UP001600943">
    <property type="component" value="Unassembled WGS sequence"/>
</dbReference>
<dbReference type="InterPro" id="IPR003313">
    <property type="entry name" value="AraC-bd"/>
</dbReference>
<comment type="caution">
    <text evidence="6">The sequence shown here is derived from an EMBL/GenBank/DDBJ whole genome shotgun (WGS) entry which is preliminary data.</text>
</comment>
<evidence type="ECO:0000256" key="2">
    <source>
        <dbReference type="ARBA" id="ARBA00023125"/>
    </source>
</evidence>
<dbReference type="InterPro" id="IPR018060">
    <property type="entry name" value="HTH_AraC"/>
</dbReference>
<dbReference type="InterPro" id="IPR018062">
    <property type="entry name" value="HTH_AraC-typ_CS"/>
</dbReference>
<keyword evidence="3" id="KW-0010">Activator</keyword>
<proteinExistence type="predicted"/>
<dbReference type="PANTHER" id="PTHR46796">
    <property type="entry name" value="HTH-TYPE TRANSCRIPTIONAL ACTIVATOR RHAS-RELATED"/>
    <property type="match status" value="1"/>
</dbReference>
<dbReference type="PROSITE" id="PS01124">
    <property type="entry name" value="HTH_ARAC_FAMILY_2"/>
    <property type="match status" value="1"/>
</dbReference>
<keyword evidence="4" id="KW-0804">Transcription</keyword>
<dbReference type="SUPFAM" id="SSF51215">
    <property type="entry name" value="Regulatory protein AraC"/>
    <property type="match status" value="1"/>
</dbReference>
<dbReference type="SMART" id="SM00342">
    <property type="entry name" value="HTH_ARAC"/>
    <property type="match status" value="1"/>
</dbReference>
<reference evidence="6 7" key="1">
    <citation type="submission" date="2024-04" db="EMBL/GenBank/DDBJ databases">
        <title>Defined microbial consortia suppress multidrug-resistant proinflammatory Enterobacteriaceae via ecological control.</title>
        <authorList>
            <person name="Furuichi M."/>
            <person name="Kawaguchi T."/>
            <person name="Pust M."/>
            <person name="Yasuma K."/>
            <person name="Plichta D."/>
            <person name="Hasegawa N."/>
            <person name="Ohya T."/>
            <person name="Bhattarai S."/>
            <person name="Sasajima S."/>
            <person name="Aoto Y."/>
            <person name="Tuganbaev T."/>
            <person name="Yaginuma M."/>
            <person name="Ueda M."/>
            <person name="Okahashi N."/>
            <person name="Amafuji K."/>
            <person name="Kiridooshi Y."/>
            <person name="Sugita K."/>
            <person name="Strazar M."/>
            <person name="Skelly A."/>
            <person name="Suda W."/>
            <person name="Hattori M."/>
            <person name="Nakamoto N."/>
            <person name="Caballero S."/>
            <person name="Norman J."/>
            <person name="Olle B."/>
            <person name="Tanoue T."/>
            <person name="Arita M."/>
            <person name="Bucci V."/>
            <person name="Atarashi K."/>
            <person name="Xavier R."/>
            <person name="Honda K."/>
        </authorList>
    </citation>
    <scope>NUCLEOTIDE SEQUENCE [LARGE SCALE GENOMIC DNA]</scope>
    <source>
        <strain evidence="7">k04-0078-D8-1</strain>
    </source>
</reference>
<evidence type="ECO:0000259" key="5">
    <source>
        <dbReference type="PROSITE" id="PS01124"/>
    </source>
</evidence>
<dbReference type="PANTHER" id="PTHR46796:SF2">
    <property type="entry name" value="TRANSCRIPTIONAL REGULATORY PROTEIN"/>
    <property type="match status" value="1"/>
</dbReference>
<dbReference type="InterPro" id="IPR037923">
    <property type="entry name" value="HTH-like"/>
</dbReference>
<dbReference type="RefSeq" id="WP_256162377.1">
    <property type="nucleotide sequence ID" value="NZ_BAABYW010000003.1"/>
</dbReference>
<keyword evidence="2" id="KW-0238">DNA-binding</keyword>
<dbReference type="EMBL" id="BAABYW010000003">
    <property type="protein sequence ID" value="GAA6411981.1"/>
    <property type="molecule type" value="Genomic_DNA"/>
</dbReference>
<dbReference type="InterPro" id="IPR020449">
    <property type="entry name" value="Tscrpt_reg_AraC-type_HTH"/>
</dbReference>
<dbReference type="Pfam" id="PF02311">
    <property type="entry name" value="AraC_binding"/>
    <property type="match status" value="1"/>
</dbReference>
<feature type="domain" description="HTH araC/xylS-type" evidence="5">
    <location>
        <begin position="171"/>
        <end position="268"/>
    </location>
</feature>
<gene>
    <name evidence="6" type="ORF">K040078D81_60980</name>
</gene>
<dbReference type="InterPro" id="IPR014710">
    <property type="entry name" value="RmlC-like_jellyroll"/>
</dbReference>
<evidence type="ECO:0000256" key="4">
    <source>
        <dbReference type="ARBA" id="ARBA00023163"/>
    </source>
</evidence>
<dbReference type="PROSITE" id="PS00041">
    <property type="entry name" value="HTH_ARAC_FAMILY_1"/>
    <property type="match status" value="1"/>
</dbReference>
<accession>A0ABQ0BKL7</accession>
<dbReference type="PRINTS" id="PR00032">
    <property type="entry name" value="HTHARAC"/>
</dbReference>
<sequence length="271" mass="31425">MDNSDSRIVFDEKLKIEVLTLIGMIENLPPHFHDYYELGYIESGNRRVICQGKEYTAEKGDLLLFNPNDNHTCLELKKGLLDFRCFHITTERMEELVLECIGYSICPYFEPQIVHQSDLIPQIKELIDLIENGSYCDLQKEELLYMIIGDLVAGHAQSLECEQMEISDSIERACGYIEKHYAANISLCDLSSFTGFSKYHFIRMFTKEKGISPYRYIECIKMTEAKKLLKAGEDLSNITYQLGFSSQSHFTNFFKKYARVTPKQYSKLYNA</sequence>
<keyword evidence="7" id="KW-1185">Reference proteome</keyword>
<evidence type="ECO:0000313" key="6">
    <source>
        <dbReference type="EMBL" id="GAA6411981.1"/>
    </source>
</evidence>
<keyword evidence="1" id="KW-0805">Transcription regulation</keyword>
<dbReference type="InterPro" id="IPR009057">
    <property type="entry name" value="Homeodomain-like_sf"/>
</dbReference>
<evidence type="ECO:0000256" key="1">
    <source>
        <dbReference type="ARBA" id="ARBA00023015"/>
    </source>
</evidence>
<protein>
    <submittedName>
        <fullName evidence="6">AraC family transcriptional regulator</fullName>
    </submittedName>
</protein>
<evidence type="ECO:0000256" key="3">
    <source>
        <dbReference type="ARBA" id="ARBA00023159"/>
    </source>
</evidence>
<organism evidence="6 7">
    <name type="scientific">Blautia hominis</name>
    <dbReference type="NCBI Taxonomy" id="2025493"/>
    <lineage>
        <taxon>Bacteria</taxon>
        <taxon>Bacillati</taxon>
        <taxon>Bacillota</taxon>
        <taxon>Clostridia</taxon>
        <taxon>Lachnospirales</taxon>
        <taxon>Lachnospiraceae</taxon>
        <taxon>Blautia</taxon>
    </lineage>
</organism>
<dbReference type="InterPro" id="IPR050204">
    <property type="entry name" value="AraC_XylS_family_regulators"/>
</dbReference>
<dbReference type="Pfam" id="PF12833">
    <property type="entry name" value="HTH_18"/>
    <property type="match status" value="1"/>
</dbReference>
<dbReference type="SUPFAM" id="SSF46689">
    <property type="entry name" value="Homeodomain-like"/>
    <property type="match status" value="2"/>
</dbReference>